<gene>
    <name evidence="1" type="ORF">N5C10_16435</name>
</gene>
<accession>A0AA42MXF5</accession>
<dbReference type="GO" id="GO:0003677">
    <property type="term" value="F:DNA binding"/>
    <property type="evidence" value="ECO:0007669"/>
    <property type="project" value="InterPro"/>
</dbReference>
<evidence type="ECO:0000313" key="2">
    <source>
        <dbReference type="Proteomes" id="UP001159915"/>
    </source>
</evidence>
<dbReference type="InterPro" id="IPR011067">
    <property type="entry name" value="Plasmid_toxin/cell-grow_inhib"/>
</dbReference>
<dbReference type="Gene3D" id="2.30.30.110">
    <property type="match status" value="1"/>
</dbReference>
<dbReference type="RefSeq" id="WP_201701983.1">
    <property type="nucleotide sequence ID" value="NZ_CP068187.1"/>
</dbReference>
<organism evidence="1 2">
    <name type="scientific">Acinetobacter johnsonii</name>
    <dbReference type="NCBI Taxonomy" id="40214"/>
    <lineage>
        <taxon>Bacteria</taxon>
        <taxon>Pseudomonadati</taxon>
        <taxon>Pseudomonadota</taxon>
        <taxon>Gammaproteobacteria</taxon>
        <taxon>Moraxellales</taxon>
        <taxon>Moraxellaceae</taxon>
        <taxon>Acinetobacter</taxon>
    </lineage>
</organism>
<comment type="caution">
    <text evidence="1">The sequence shown here is derived from an EMBL/GenBank/DDBJ whole genome shotgun (WGS) entry which is preliminary data.</text>
</comment>
<protein>
    <submittedName>
        <fullName evidence="1">Type II toxin-antitoxin system PemK/MazF family toxin</fullName>
    </submittedName>
</protein>
<dbReference type="EMBL" id="JAOCBE010000001">
    <property type="protein sequence ID" value="MDH0970748.1"/>
    <property type="molecule type" value="Genomic_DNA"/>
</dbReference>
<reference evidence="1" key="1">
    <citation type="submission" date="2022-09" db="EMBL/GenBank/DDBJ databases">
        <title>Intensive care unit water sources are persistently colonized with multi-drug resistant bacteria and are the site of extensive horizontal gene transfer of antibiotic resistance genes.</title>
        <authorList>
            <person name="Diorio-Toth L."/>
        </authorList>
    </citation>
    <scope>NUCLEOTIDE SEQUENCE</scope>
    <source>
        <strain evidence="1">GD03920</strain>
    </source>
</reference>
<dbReference type="InterPro" id="IPR003477">
    <property type="entry name" value="PemK-like"/>
</dbReference>
<dbReference type="Pfam" id="PF02452">
    <property type="entry name" value="PemK_toxin"/>
    <property type="match status" value="1"/>
</dbReference>
<dbReference type="Proteomes" id="UP001159915">
    <property type="component" value="Unassembled WGS sequence"/>
</dbReference>
<dbReference type="AlphaFoldDB" id="A0AA42MXF5"/>
<name>A0AA42MXF5_ACIJO</name>
<evidence type="ECO:0000313" key="1">
    <source>
        <dbReference type="EMBL" id="MDH0970748.1"/>
    </source>
</evidence>
<proteinExistence type="predicted"/>
<sequence>MEYTLRQFNNFCWFRMALYKQPDIGSIVMCDFTGYIEPEIIKVRPVVVIAKHPHNSKLITIVPLSTTKPSELANFHFQMISPIDRKTAWAKCDLIYSISIERLNKIKVIKGRTKTWEILKVTDTQLTSIKTAVANHLKIQHNTRVPEMG</sequence>
<dbReference type="SUPFAM" id="SSF50118">
    <property type="entry name" value="Cell growth inhibitor/plasmid maintenance toxic component"/>
    <property type="match status" value="1"/>
</dbReference>